<sequence>MAPGPPRSTLNPAAGGFNFGPHSPPAQSRRQASSRPLGSYSVSALTGSQAYVSSGQESHPHRPGPAPGPFPALPWSAPEDPSGASTAGGSGLPSTAPTWDSSFGSTNHPSSRPGASYPWGTGGPGAFGTPATGGYVPGYGVSFRPFIAYDAVEPFDTSLSLDKRHACRLSHNPGTKAWVQQLPESVRRSWRQLSDRFYKEFCRSTESPVERYLRLKQESRETPRTFLWRLNAAATKANVDYHSTSGCRRHVNQFLKNRELQLSLQIRVYFTMDELEVVLKQVEEMEQGMRRKPANDMQFGRHKPQGTGPGAPARGGSGAYAAMAAPEIPEPQVPDPGDLRWEDEDDSGYGYQYDEGNDEAYEGLFDQEEVFRAEVPGSWNDRNGRPQGRPDSRGSGHAGAPRPPVPYPVCNKLGHTRERCWQLMKCDRCGGKHPTSQCRRRECEACCQLHPAGECAVIKAFKDAAQRGQLQGLLEEVLQRLRPEATPALTIRLAG</sequence>
<gene>
    <name evidence="2" type="ORF">PHMEG_00027796</name>
</gene>
<feature type="region of interest" description="Disordered" evidence="1">
    <location>
        <begin position="374"/>
        <end position="405"/>
    </location>
</feature>
<feature type="compositionally biased region" description="Pro residues" evidence="1">
    <location>
        <begin position="63"/>
        <end position="72"/>
    </location>
</feature>
<feature type="compositionally biased region" description="Polar residues" evidence="1">
    <location>
        <begin position="25"/>
        <end position="57"/>
    </location>
</feature>
<dbReference type="OrthoDB" id="6774612at2759"/>
<evidence type="ECO:0000313" key="3">
    <source>
        <dbReference type="Proteomes" id="UP000198211"/>
    </source>
</evidence>
<feature type="region of interest" description="Disordered" evidence="1">
    <location>
        <begin position="291"/>
        <end position="351"/>
    </location>
</feature>
<dbReference type="EMBL" id="NBNE01007236">
    <property type="protein sequence ID" value="OWZ00913.1"/>
    <property type="molecule type" value="Genomic_DNA"/>
</dbReference>
<name>A0A225V6E2_9STRA</name>
<feature type="compositionally biased region" description="Polar residues" evidence="1">
    <location>
        <begin position="92"/>
        <end position="110"/>
    </location>
</feature>
<organism evidence="2 3">
    <name type="scientific">Phytophthora megakarya</name>
    <dbReference type="NCBI Taxonomy" id="4795"/>
    <lineage>
        <taxon>Eukaryota</taxon>
        <taxon>Sar</taxon>
        <taxon>Stramenopiles</taxon>
        <taxon>Oomycota</taxon>
        <taxon>Peronosporomycetes</taxon>
        <taxon>Peronosporales</taxon>
        <taxon>Peronosporaceae</taxon>
        <taxon>Phytophthora</taxon>
    </lineage>
</organism>
<evidence type="ECO:0000313" key="2">
    <source>
        <dbReference type="EMBL" id="OWZ00913.1"/>
    </source>
</evidence>
<accession>A0A225V6E2</accession>
<dbReference type="AlphaFoldDB" id="A0A225V6E2"/>
<dbReference type="Proteomes" id="UP000198211">
    <property type="component" value="Unassembled WGS sequence"/>
</dbReference>
<feature type="compositionally biased region" description="Gly residues" evidence="1">
    <location>
        <begin position="307"/>
        <end position="318"/>
    </location>
</feature>
<feature type="compositionally biased region" description="Basic and acidic residues" evidence="1">
    <location>
        <begin position="382"/>
        <end position="394"/>
    </location>
</feature>
<evidence type="ECO:0000256" key="1">
    <source>
        <dbReference type="SAM" id="MobiDB-lite"/>
    </source>
</evidence>
<proteinExistence type="predicted"/>
<keyword evidence="3" id="KW-1185">Reference proteome</keyword>
<feature type="region of interest" description="Disordered" evidence="1">
    <location>
        <begin position="1"/>
        <end position="121"/>
    </location>
</feature>
<comment type="caution">
    <text evidence="2">The sequence shown here is derived from an EMBL/GenBank/DDBJ whole genome shotgun (WGS) entry which is preliminary data.</text>
</comment>
<evidence type="ECO:0008006" key="4">
    <source>
        <dbReference type="Google" id="ProtNLM"/>
    </source>
</evidence>
<protein>
    <recommendedName>
        <fullName evidence="4">Retrotransposon gag domain-containing protein</fullName>
    </recommendedName>
</protein>
<reference evidence="3" key="1">
    <citation type="submission" date="2017-03" db="EMBL/GenBank/DDBJ databases">
        <title>Phytopthora megakarya and P. palmivora, two closely related causual agents of cacao black pod achieved similar genome size and gene model numbers by different mechanisms.</title>
        <authorList>
            <person name="Ali S."/>
            <person name="Shao J."/>
            <person name="Larry D.J."/>
            <person name="Kronmiller B."/>
            <person name="Shen D."/>
            <person name="Strem M.D."/>
            <person name="Melnick R.L."/>
            <person name="Guiltinan M.J."/>
            <person name="Tyler B.M."/>
            <person name="Meinhardt L.W."/>
            <person name="Bailey B.A."/>
        </authorList>
    </citation>
    <scope>NUCLEOTIDE SEQUENCE [LARGE SCALE GENOMIC DNA]</scope>
    <source>
        <strain evidence="3">zdho120</strain>
    </source>
</reference>